<sequence length="262" mass="29315">MSILETIKAHKIKEVAERKSLYPLPLLEKSIYFGSPCVSLKQYITDPERTGIIAEFKRKSPSKGDINKYANVEEVTLGYMQAGVSALSVLTDTHFFGAKPDDLPTARKFNYCPILRKDFILDAYQIYESKSMGADAILLIAKMLDEKTIIEFREIAQKLGMEVLLETQNEEEVKMAANSGADLVGINNRDLSTFDVDVENSMRLAELLPKSMVKVAESGIESAATIKLLKANGFDGFLIGEYFMRHSNPAAKCSQLMKELRR</sequence>
<dbReference type="SUPFAM" id="SSF51366">
    <property type="entry name" value="Ribulose-phoshate binding barrel"/>
    <property type="match status" value="1"/>
</dbReference>
<dbReference type="EC" id="4.1.1.48" evidence="3"/>
<feature type="domain" description="Indole-3-glycerol phosphate synthase" evidence="9">
    <location>
        <begin position="4"/>
        <end position="255"/>
    </location>
</feature>
<name>A0A7K3WV28_9FLAO</name>
<evidence type="ECO:0000256" key="5">
    <source>
        <dbReference type="ARBA" id="ARBA00022793"/>
    </source>
</evidence>
<dbReference type="PANTHER" id="PTHR22854">
    <property type="entry name" value="TRYPTOPHAN BIOSYNTHESIS PROTEIN"/>
    <property type="match status" value="1"/>
</dbReference>
<dbReference type="GO" id="GO:0004640">
    <property type="term" value="F:phosphoribosylanthranilate isomerase activity"/>
    <property type="evidence" value="ECO:0007669"/>
    <property type="project" value="TreeGrafter"/>
</dbReference>
<evidence type="ECO:0000256" key="2">
    <source>
        <dbReference type="ARBA" id="ARBA00004696"/>
    </source>
</evidence>
<evidence type="ECO:0000313" key="10">
    <source>
        <dbReference type="EMBL" id="NEN24901.1"/>
    </source>
</evidence>
<proteinExistence type="predicted"/>
<dbReference type="NCBIfam" id="NF001377">
    <property type="entry name" value="PRK00278.2-4"/>
    <property type="match status" value="1"/>
</dbReference>
<evidence type="ECO:0000256" key="3">
    <source>
        <dbReference type="ARBA" id="ARBA00012362"/>
    </source>
</evidence>
<dbReference type="PROSITE" id="PS00614">
    <property type="entry name" value="IGPS"/>
    <property type="match status" value="1"/>
</dbReference>
<dbReference type="Pfam" id="PF00218">
    <property type="entry name" value="IGPS"/>
    <property type="match status" value="1"/>
</dbReference>
<evidence type="ECO:0000256" key="6">
    <source>
        <dbReference type="ARBA" id="ARBA00022822"/>
    </source>
</evidence>
<evidence type="ECO:0000259" key="9">
    <source>
        <dbReference type="Pfam" id="PF00218"/>
    </source>
</evidence>
<dbReference type="UniPathway" id="UPA00035">
    <property type="reaction ID" value="UER00043"/>
</dbReference>
<dbReference type="InterPro" id="IPR045186">
    <property type="entry name" value="Indole-3-glycerol_P_synth"/>
</dbReference>
<keyword evidence="6" id="KW-0822">Tryptophan biosynthesis</keyword>
<accession>A0A7K3WV28</accession>
<organism evidence="10 11">
    <name type="scientific">Cryomorpha ignava</name>
    <dbReference type="NCBI Taxonomy" id="101383"/>
    <lineage>
        <taxon>Bacteria</taxon>
        <taxon>Pseudomonadati</taxon>
        <taxon>Bacteroidota</taxon>
        <taxon>Flavobacteriia</taxon>
        <taxon>Flavobacteriales</taxon>
        <taxon>Cryomorphaceae</taxon>
        <taxon>Cryomorpha</taxon>
    </lineage>
</organism>
<evidence type="ECO:0000256" key="8">
    <source>
        <dbReference type="ARBA" id="ARBA00023239"/>
    </source>
</evidence>
<dbReference type="Proteomes" id="UP000486602">
    <property type="component" value="Unassembled WGS sequence"/>
</dbReference>
<keyword evidence="4" id="KW-0028">Amino-acid biosynthesis</keyword>
<comment type="catalytic activity">
    <reaction evidence="1">
        <text>1-(2-carboxyphenylamino)-1-deoxy-D-ribulose 5-phosphate + H(+) = (1S,2R)-1-C-(indol-3-yl)glycerol 3-phosphate + CO2 + H2O</text>
        <dbReference type="Rhea" id="RHEA:23476"/>
        <dbReference type="ChEBI" id="CHEBI:15377"/>
        <dbReference type="ChEBI" id="CHEBI:15378"/>
        <dbReference type="ChEBI" id="CHEBI:16526"/>
        <dbReference type="ChEBI" id="CHEBI:58613"/>
        <dbReference type="ChEBI" id="CHEBI:58866"/>
        <dbReference type="EC" id="4.1.1.48"/>
    </reaction>
</comment>
<keyword evidence="5" id="KW-0210">Decarboxylase</keyword>
<dbReference type="PANTHER" id="PTHR22854:SF2">
    <property type="entry name" value="INDOLE-3-GLYCEROL-PHOSPHATE SYNTHASE"/>
    <property type="match status" value="1"/>
</dbReference>
<dbReference type="InterPro" id="IPR001468">
    <property type="entry name" value="Indole-3-GlycerolPSynthase_CS"/>
</dbReference>
<dbReference type="InterPro" id="IPR013798">
    <property type="entry name" value="Indole-3-glycerol_P_synth_dom"/>
</dbReference>
<dbReference type="CDD" id="cd00331">
    <property type="entry name" value="IGPS"/>
    <property type="match status" value="1"/>
</dbReference>
<keyword evidence="11" id="KW-1185">Reference proteome</keyword>
<dbReference type="InterPro" id="IPR011060">
    <property type="entry name" value="RibuloseP-bd_barrel"/>
</dbReference>
<keyword evidence="8 10" id="KW-0456">Lyase</keyword>
<gene>
    <name evidence="10" type="primary">trpC</name>
    <name evidence="10" type="ORF">G3O08_15475</name>
</gene>
<evidence type="ECO:0000256" key="4">
    <source>
        <dbReference type="ARBA" id="ARBA00022605"/>
    </source>
</evidence>
<protein>
    <recommendedName>
        <fullName evidence="3">indole-3-glycerol-phosphate synthase</fullName>
        <ecNumber evidence="3">4.1.1.48</ecNumber>
    </recommendedName>
</protein>
<dbReference type="RefSeq" id="WP_163286293.1">
    <property type="nucleotide sequence ID" value="NZ_JAAGVY010000035.1"/>
</dbReference>
<evidence type="ECO:0000256" key="7">
    <source>
        <dbReference type="ARBA" id="ARBA00023141"/>
    </source>
</evidence>
<evidence type="ECO:0000256" key="1">
    <source>
        <dbReference type="ARBA" id="ARBA00001633"/>
    </source>
</evidence>
<comment type="caution">
    <text evidence="10">The sequence shown here is derived from an EMBL/GenBank/DDBJ whole genome shotgun (WGS) entry which is preliminary data.</text>
</comment>
<dbReference type="Gene3D" id="3.20.20.70">
    <property type="entry name" value="Aldolase class I"/>
    <property type="match status" value="1"/>
</dbReference>
<dbReference type="InterPro" id="IPR013785">
    <property type="entry name" value="Aldolase_TIM"/>
</dbReference>
<dbReference type="FunFam" id="3.20.20.70:FF:000024">
    <property type="entry name" value="Indole-3-glycerol phosphate synthase"/>
    <property type="match status" value="1"/>
</dbReference>
<evidence type="ECO:0000313" key="11">
    <source>
        <dbReference type="Proteomes" id="UP000486602"/>
    </source>
</evidence>
<dbReference type="EMBL" id="JAAGVY010000035">
    <property type="protein sequence ID" value="NEN24901.1"/>
    <property type="molecule type" value="Genomic_DNA"/>
</dbReference>
<reference evidence="10 11" key="1">
    <citation type="submission" date="2020-02" db="EMBL/GenBank/DDBJ databases">
        <title>Out from the shadows clarifying the taxonomy of the family Cryomorphaceae and related taxa by utilizing the GTDB taxonomic framework.</title>
        <authorList>
            <person name="Bowman J.P."/>
        </authorList>
    </citation>
    <scope>NUCLEOTIDE SEQUENCE [LARGE SCALE GENOMIC DNA]</scope>
    <source>
        <strain evidence="10 11">QSSC 1-22</strain>
    </source>
</reference>
<comment type="pathway">
    <text evidence="2">Amino-acid biosynthesis; L-tryptophan biosynthesis; L-tryptophan from chorismate: step 4/5.</text>
</comment>
<dbReference type="GO" id="GO:0004425">
    <property type="term" value="F:indole-3-glycerol-phosphate synthase activity"/>
    <property type="evidence" value="ECO:0007669"/>
    <property type="project" value="UniProtKB-EC"/>
</dbReference>
<dbReference type="GO" id="GO:0000162">
    <property type="term" value="P:L-tryptophan biosynthetic process"/>
    <property type="evidence" value="ECO:0007669"/>
    <property type="project" value="UniProtKB-UniPathway"/>
</dbReference>
<dbReference type="AlphaFoldDB" id="A0A7K3WV28"/>
<keyword evidence="7" id="KW-0057">Aromatic amino acid biosynthesis</keyword>